<dbReference type="InterPro" id="IPR008271">
    <property type="entry name" value="Ser/Thr_kinase_AS"/>
</dbReference>
<evidence type="ECO:0000259" key="11">
    <source>
        <dbReference type="PROSITE" id="PS50011"/>
    </source>
</evidence>
<feature type="compositionally biased region" description="Gly residues" evidence="10">
    <location>
        <begin position="199"/>
        <end position="210"/>
    </location>
</feature>
<keyword evidence="6" id="KW-0106">Calcium</keyword>
<keyword evidence="2" id="KW-0723">Serine/threonine-protein kinase</keyword>
<dbReference type="InterPro" id="IPR050205">
    <property type="entry name" value="CDPK_Ser/Thr_kinases"/>
</dbReference>
<dbReference type="SUPFAM" id="SSF81995">
    <property type="entry name" value="beta-sandwich domain of Sec23/24"/>
    <property type="match status" value="1"/>
</dbReference>
<keyword evidence="5" id="KW-0418">Kinase</keyword>
<comment type="caution">
    <text evidence="13">The sequence shown here is derived from an EMBL/GenBank/DDBJ whole genome shotgun (WGS) entry which is preliminary data.</text>
</comment>
<evidence type="ECO:0000256" key="5">
    <source>
        <dbReference type="ARBA" id="ARBA00022777"/>
    </source>
</evidence>
<evidence type="ECO:0000256" key="2">
    <source>
        <dbReference type="ARBA" id="ARBA00022527"/>
    </source>
</evidence>
<dbReference type="SMART" id="SM00054">
    <property type="entry name" value="EFh"/>
    <property type="match status" value="2"/>
</dbReference>
<dbReference type="SUPFAM" id="SSF49562">
    <property type="entry name" value="C2 domain (Calcium/lipid-binding domain, CaLB)"/>
    <property type="match status" value="1"/>
</dbReference>
<dbReference type="InterPro" id="IPR000719">
    <property type="entry name" value="Prot_kinase_dom"/>
</dbReference>
<dbReference type="Pfam" id="PF00069">
    <property type="entry name" value="Pkinase"/>
    <property type="match status" value="1"/>
</dbReference>
<evidence type="ECO:0000256" key="3">
    <source>
        <dbReference type="ARBA" id="ARBA00022679"/>
    </source>
</evidence>
<dbReference type="SUPFAM" id="SSF56112">
    <property type="entry name" value="Protein kinase-like (PK-like)"/>
    <property type="match status" value="1"/>
</dbReference>
<evidence type="ECO:0000313" key="14">
    <source>
        <dbReference type="Proteomes" id="UP001189429"/>
    </source>
</evidence>
<name>A0ABN9QLI0_9DINO</name>
<evidence type="ECO:0000256" key="9">
    <source>
        <dbReference type="PROSITE-ProRule" id="PRU10141"/>
    </source>
</evidence>
<dbReference type="PROSITE" id="PS50011">
    <property type="entry name" value="PROTEIN_KINASE_DOM"/>
    <property type="match status" value="1"/>
</dbReference>
<dbReference type="PROSITE" id="PS00107">
    <property type="entry name" value="PROTEIN_KINASE_ATP"/>
    <property type="match status" value="1"/>
</dbReference>
<feature type="compositionally biased region" description="Pro residues" evidence="10">
    <location>
        <begin position="159"/>
        <end position="187"/>
    </location>
</feature>
<dbReference type="InterPro" id="IPR011992">
    <property type="entry name" value="EF-hand-dom_pair"/>
</dbReference>
<dbReference type="CDD" id="cd00051">
    <property type="entry name" value="EFh"/>
    <property type="match status" value="1"/>
</dbReference>
<dbReference type="InterPro" id="IPR017441">
    <property type="entry name" value="Protein_kinase_ATP_BS"/>
</dbReference>
<dbReference type="Proteomes" id="UP001189429">
    <property type="component" value="Unassembled WGS sequence"/>
</dbReference>
<dbReference type="InterPro" id="IPR018247">
    <property type="entry name" value="EF_Hand_1_Ca_BS"/>
</dbReference>
<keyword evidence="4 9" id="KW-0547">Nucleotide-binding</keyword>
<dbReference type="PROSITE" id="PS00108">
    <property type="entry name" value="PROTEIN_KINASE_ST"/>
    <property type="match status" value="1"/>
</dbReference>
<protein>
    <recommendedName>
        <fullName evidence="15">Non-specific serine/threonine protein kinase</fullName>
    </recommendedName>
</protein>
<feature type="region of interest" description="Disordered" evidence="10">
    <location>
        <begin position="125"/>
        <end position="224"/>
    </location>
</feature>
<evidence type="ECO:0000256" key="10">
    <source>
        <dbReference type="SAM" id="MobiDB-lite"/>
    </source>
</evidence>
<dbReference type="PROSITE" id="PS50222">
    <property type="entry name" value="EF_HAND_2"/>
    <property type="match status" value="1"/>
</dbReference>
<dbReference type="SUPFAM" id="SSF47473">
    <property type="entry name" value="EF-hand"/>
    <property type="match status" value="1"/>
</dbReference>
<dbReference type="InterPro" id="IPR002048">
    <property type="entry name" value="EF_hand_dom"/>
</dbReference>
<evidence type="ECO:0000313" key="13">
    <source>
        <dbReference type="EMBL" id="CAK0806683.1"/>
    </source>
</evidence>
<feature type="compositionally biased region" description="Low complexity" evidence="10">
    <location>
        <begin position="188"/>
        <end position="198"/>
    </location>
</feature>
<evidence type="ECO:0000256" key="8">
    <source>
        <dbReference type="ARBA" id="ARBA00024334"/>
    </source>
</evidence>
<keyword evidence="3" id="KW-0808">Transferase</keyword>
<dbReference type="EMBL" id="CAUYUJ010003766">
    <property type="protein sequence ID" value="CAK0806683.1"/>
    <property type="molecule type" value="Genomic_DNA"/>
</dbReference>
<evidence type="ECO:0000256" key="6">
    <source>
        <dbReference type="ARBA" id="ARBA00022837"/>
    </source>
</evidence>
<comment type="similarity">
    <text evidence="8">Belongs to the protein kinase superfamily. Ser/Thr protein kinase family. CDPK subfamily.</text>
</comment>
<feature type="binding site" evidence="9">
    <location>
        <position position="390"/>
    </location>
    <ligand>
        <name>ATP</name>
        <dbReference type="ChEBI" id="CHEBI:30616"/>
    </ligand>
</feature>
<dbReference type="InterPro" id="IPR011009">
    <property type="entry name" value="Kinase-like_dom_sf"/>
</dbReference>
<comment type="cofactor">
    <cofactor evidence="1">
        <name>Mg(2+)</name>
        <dbReference type="ChEBI" id="CHEBI:18420"/>
    </cofactor>
</comment>
<organism evidence="13 14">
    <name type="scientific">Prorocentrum cordatum</name>
    <dbReference type="NCBI Taxonomy" id="2364126"/>
    <lineage>
        <taxon>Eukaryota</taxon>
        <taxon>Sar</taxon>
        <taxon>Alveolata</taxon>
        <taxon>Dinophyceae</taxon>
        <taxon>Prorocentrales</taxon>
        <taxon>Prorocentraceae</taxon>
        <taxon>Prorocentrum</taxon>
    </lineage>
</organism>
<evidence type="ECO:0000259" key="12">
    <source>
        <dbReference type="PROSITE" id="PS50222"/>
    </source>
</evidence>
<reference evidence="13" key="1">
    <citation type="submission" date="2023-10" db="EMBL/GenBank/DDBJ databases">
        <authorList>
            <person name="Chen Y."/>
            <person name="Shah S."/>
            <person name="Dougan E. K."/>
            <person name="Thang M."/>
            <person name="Chan C."/>
        </authorList>
    </citation>
    <scope>NUCLEOTIDE SEQUENCE [LARGE SCALE GENOMIC DNA]</scope>
</reference>
<proteinExistence type="inferred from homology"/>
<dbReference type="SMART" id="SM00220">
    <property type="entry name" value="S_TKc"/>
    <property type="match status" value="1"/>
</dbReference>
<keyword evidence="7 9" id="KW-0067">ATP-binding</keyword>
<dbReference type="PANTHER" id="PTHR24349">
    <property type="entry name" value="SERINE/THREONINE-PROTEIN KINASE"/>
    <property type="match status" value="1"/>
</dbReference>
<evidence type="ECO:0000256" key="1">
    <source>
        <dbReference type="ARBA" id="ARBA00001946"/>
    </source>
</evidence>
<dbReference type="PROSITE" id="PS00018">
    <property type="entry name" value="EF_HAND_1"/>
    <property type="match status" value="1"/>
</dbReference>
<keyword evidence="14" id="KW-1185">Reference proteome</keyword>
<evidence type="ECO:0008006" key="15">
    <source>
        <dbReference type="Google" id="ProtNLM"/>
    </source>
</evidence>
<feature type="compositionally biased region" description="Low complexity" evidence="10">
    <location>
        <begin position="125"/>
        <end position="158"/>
    </location>
</feature>
<dbReference type="InterPro" id="IPR035892">
    <property type="entry name" value="C2_domain_sf"/>
</dbReference>
<dbReference type="Gene3D" id="1.10.510.10">
    <property type="entry name" value="Transferase(Phosphotransferase) domain 1"/>
    <property type="match status" value="1"/>
</dbReference>
<feature type="domain" description="EF-hand" evidence="12">
    <location>
        <begin position="669"/>
        <end position="704"/>
    </location>
</feature>
<gene>
    <name evidence="13" type="ORF">PCOR1329_LOCUS12815</name>
</gene>
<sequence length="824" mass="89963">MELHCQGAKLTRIFLALSRSQSPFAEVELDGRLLARTRPHEDGNLEPWWDAKVPISQEGRTLVFRVLVKGLIGDERLCGAGAVDVQKALQHPRDQYTVKLMKKGETTGVLSFALRARRAPAAAPGALAGAAARPGQPGGYPQQQHLQQQAQQQQLQPLPQQPLPQQPLPQPQPLPKQQQPLPPPPRGPAEAPSPAARGAGAGGAGIGAGSAGASRLSMGTRGQTKAAALMRSKDLMREYADRPFRRPGLPGVAERPLGLQEFSDAMGTLCADLEMPNPGPQGIARMFEKHGGRTEGGVSREEFEALLFRMLCFMLAKGDVNVQAVPATPTAGGAARDAGWREEFLKKNNKQIREVYEFGKKLGQGSFGSVYVVYHRTELSGANRRERVCKVVSKASAEKQGTPHEMVRQEFAVLKRLDHPHVLRIFEDFEDGDNFYIVMEPCRGGDLQDAVKNPYTRDPREWERWVCRAMQHTLEAVAYCHARGVIHKDLKPENVMMSSPRGAPTSQLHVVVVDFGLAQMFSQSDARSQQVAGTPPFMAPEVWQGNFGRGCDVWACGVMLFFMLSGRYPFMASRLQDFPAAVAREPDWGLVSGASSGAQWTCSAMLCKDERLRPSASDLLRGPWLAAASAQAGQAPVLESVRLGILQVGERSEFEKFVGRLVATQLDAGQLRRVNDAFRALDADRNGTLGRDELVRGLVLLGAGQAEASQAVDHLDVGRTGQVSYTEFLAGALNLRRKSPQQRDELLWLAWQQFGPDAAGRVSTSAIQSALAARGMTVAEMPSAFLQQLRRGSAGSMSFAEFKDLFDQDQTCVLMSSLRLDPRS</sequence>
<feature type="domain" description="Protein kinase" evidence="11">
    <location>
        <begin position="356"/>
        <end position="625"/>
    </location>
</feature>
<accession>A0ABN9QLI0</accession>
<dbReference type="Gene3D" id="1.10.238.10">
    <property type="entry name" value="EF-hand"/>
    <property type="match status" value="1"/>
</dbReference>
<evidence type="ECO:0000256" key="7">
    <source>
        <dbReference type="ARBA" id="ARBA00022840"/>
    </source>
</evidence>
<evidence type="ECO:0000256" key="4">
    <source>
        <dbReference type="ARBA" id="ARBA00022741"/>
    </source>
</evidence>